<proteinExistence type="predicted"/>
<accession>A0A852X722</accession>
<dbReference type="PANTHER" id="PTHR30390:SF6">
    <property type="entry name" value="DNAA INITIATOR-ASSOCIATING PROTEIN DIAA"/>
    <property type="match status" value="1"/>
</dbReference>
<name>A0A852X722_9MICO</name>
<dbReference type="CDD" id="cd05006">
    <property type="entry name" value="SIS_GmhA"/>
    <property type="match status" value="1"/>
</dbReference>
<feature type="domain" description="SIS" evidence="1">
    <location>
        <begin position="48"/>
        <end position="205"/>
    </location>
</feature>
<dbReference type="PANTHER" id="PTHR30390">
    <property type="entry name" value="SEDOHEPTULOSE 7-PHOSPHATE ISOMERASE / DNAA INITIATOR-ASSOCIATING FACTOR FOR REPLICATION INITIATION"/>
    <property type="match status" value="1"/>
</dbReference>
<gene>
    <name evidence="2" type="ORF">BJY28_002697</name>
</gene>
<dbReference type="Gene3D" id="3.40.50.10490">
    <property type="entry name" value="Glucose-6-phosphate isomerase like protein, domain 1"/>
    <property type="match status" value="1"/>
</dbReference>
<organism evidence="2 3">
    <name type="scientific">Janibacter alkaliphilus</name>
    <dbReference type="NCBI Taxonomy" id="1069963"/>
    <lineage>
        <taxon>Bacteria</taxon>
        <taxon>Bacillati</taxon>
        <taxon>Actinomycetota</taxon>
        <taxon>Actinomycetes</taxon>
        <taxon>Micrococcales</taxon>
        <taxon>Intrasporangiaceae</taxon>
        <taxon>Janibacter</taxon>
    </lineage>
</organism>
<keyword evidence="3" id="KW-1185">Reference proteome</keyword>
<evidence type="ECO:0000313" key="3">
    <source>
        <dbReference type="Proteomes" id="UP000592181"/>
    </source>
</evidence>
<sequence length="205" mass="21226">MSDPTQPRDPAGVLAARHDAGVTAWSELARAAAQESLRRQVLAAGEAVVAAVTSGRTLLVAGNGGSAAIASHVAAEMLGRCVQDRAPLPAVSLAESTSSVTAIANDYGFEQVLARGVRAHGREGDVLLAMSTSGASPNVLAALQVARERGLVTVLMTGARGAGLGELADHLLVVPSEETPRIQELHMLWAHAWCEAVDEVMQELP</sequence>
<dbReference type="AlphaFoldDB" id="A0A852X722"/>
<comment type="caution">
    <text evidence="2">The sequence shown here is derived from an EMBL/GenBank/DDBJ whole genome shotgun (WGS) entry which is preliminary data.</text>
</comment>
<dbReference type="EMBL" id="JACBZX010000001">
    <property type="protein sequence ID" value="NYG38228.1"/>
    <property type="molecule type" value="Genomic_DNA"/>
</dbReference>
<dbReference type="InterPro" id="IPR046348">
    <property type="entry name" value="SIS_dom_sf"/>
</dbReference>
<dbReference type="EC" id="5.3.1.28" evidence="2"/>
<dbReference type="Pfam" id="PF13580">
    <property type="entry name" value="SIS_2"/>
    <property type="match status" value="1"/>
</dbReference>
<dbReference type="PROSITE" id="PS51464">
    <property type="entry name" value="SIS"/>
    <property type="match status" value="1"/>
</dbReference>
<dbReference type="InterPro" id="IPR050099">
    <property type="entry name" value="SIS_GmhA/DiaA_subfam"/>
</dbReference>
<evidence type="ECO:0000259" key="1">
    <source>
        <dbReference type="PROSITE" id="PS51464"/>
    </source>
</evidence>
<dbReference type="SUPFAM" id="SSF53697">
    <property type="entry name" value="SIS domain"/>
    <property type="match status" value="1"/>
</dbReference>
<keyword evidence="2" id="KW-0413">Isomerase</keyword>
<dbReference type="Proteomes" id="UP000592181">
    <property type="component" value="Unassembled WGS sequence"/>
</dbReference>
<protein>
    <submittedName>
        <fullName evidence="2">D-sedoheptulose 7-phosphate isomerase</fullName>
        <ecNumber evidence="2">5.3.1.28</ecNumber>
    </submittedName>
</protein>
<dbReference type="GO" id="GO:0016853">
    <property type="term" value="F:isomerase activity"/>
    <property type="evidence" value="ECO:0007669"/>
    <property type="project" value="UniProtKB-KW"/>
</dbReference>
<dbReference type="GO" id="GO:0097367">
    <property type="term" value="F:carbohydrate derivative binding"/>
    <property type="evidence" value="ECO:0007669"/>
    <property type="project" value="InterPro"/>
</dbReference>
<evidence type="ECO:0000313" key="2">
    <source>
        <dbReference type="EMBL" id="NYG38228.1"/>
    </source>
</evidence>
<dbReference type="GO" id="GO:1901135">
    <property type="term" value="P:carbohydrate derivative metabolic process"/>
    <property type="evidence" value="ECO:0007669"/>
    <property type="project" value="InterPro"/>
</dbReference>
<dbReference type="InterPro" id="IPR001347">
    <property type="entry name" value="SIS_dom"/>
</dbReference>
<dbReference type="InterPro" id="IPR035461">
    <property type="entry name" value="GmhA/DiaA"/>
</dbReference>
<dbReference type="RefSeq" id="WP_179463459.1">
    <property type="nucleotide sequence ID" value="NZ_JACBZX010000001.1"/>
</dbReference>
<reference evidence="2 3" key="1">
    <citation type="submission" date="2020-07" db="EMBL/GenBank/DDBJ databases">
        <title>Sequencing the genomes of 1000 actinobacteria strains.</title>
        <authorList>
            <person name="Klenk H.-P."/>
        </authorList>
    </citation>
    <scope>NUCLEOTIDE SEQUENCE [LARGE SCALE GENOMIC DNA]</scope>
    <source>
        <strain evidence="2 3">DSM 24723</strain>
    </source>
</reference>